<dbReference type="Pfam" id="PF00753">
    <property type="entry name" value="Lactamase_B"/>
    <property type="match status" value="1"/>
</dbReference>
<dbReference type="CDD" id="cd06262">
    <property type="entry name" value="metallo-hydrolase-like_MBL-fold"/>
    <property type="match status" value="1"/>
</dbReference>
<reference evidence="2 3" key="1">
    <citation type="submission" date="2019-03" db="EMBL/GenBank/DDBJ databases">
        <title>Draft genome sequences of novel Actinobacteria.</title>
        <authorList>
            <person name="Sahin N."/>
            <person name="Ay H."/>
            <person name="Saygin H."/>
        </authorList>
    </citation>
    <scope>NUCLEOTIDE SEQUENCE [LARGE SCALE GENOMIC DNA]</scope>
    <source>
        <strain evidence="2 3">JCM 30547</strain>
    </source>
</reference>
<dbReference type="Proteomes" id="UP000295075">
    <property type="component" value="Unassembled WGS sequence"/>
</dbReference>
<feature type="domain" description="Metallo-beta-lactamase" evidence="1">
    <location>
        <begin position="23"/>
        <end position="223"/>
    </location>
</feature>
<dbReference type="InterPro" id="IPR036866">
    <property type="entry name" value="RibonucZ/Hydroxyglut_hydro"/>
</dbReference>
<proteinExistence type="predicted"/>
<name>A0A4R4QB00_9ACTN</name>
<dbReference type="InterPro" id="IPR051453">
    <property type="entry name" value="MBL_Glyoxalase_II"/>
</dbReference>
<organism evidence="2 3">
    <name type="scientific">Kribbella albertanoniae</name>
    <dbReference type="NCBI Taxonomy" id="1266829"/>
    <lineage>
        <taxon>Bacteria</taxon>
        <taxon>Bacillati</taxon>
        <taxon>Actinomycetota</taxon>
        <taxon>Actinomycetes</taxon>
        <taxon>Propionibacteriales</taxon>
        <taxon>Kribbellaceae</taxon>
        <taxon>Kribbella</taxon>
    </lineage>
</organism>
<dbReference type="InterPro" id="IPR001279">
    <property type="entry name" value="Metallo-B-lactamas"/>
</dbReference>
<dbReference type="PANTHER" id="PTHR46233">
    <property type="entry name" value="HYDROXYACYLGLUTATHIONE HYDROLASE GLOC"/>
    <property type="match status" value="1"/>
</dbReference>
<sequence length="244" mass="25827">MGRATSQAGLVIRLERLVVGYLDTNCWIIAPDLPGRPPALIVDPGDDPDYLAAAAASYEVVGVLLTHAHADHVLALTALAESLNAPIIGHPAEREVWAAELDHLKRHGYLDAGTATAGLVANGQAPRPTPGIPLWDGHLDQEITTPTTISLGPLDVQIIPTPGHSPGSLSLYADGHLFTGDTLFPGGPGLTSPDYPLTDFPAIMQSVRTLLTHPPETTIHPGHGPDTTVGTELPYVETWQTRGW</sequence>
<keyword evidence="3" id="KW-1185">Reference proteome</keyword>
<protein>
    <submittedName>
        <fullName evidence="2">MBL fold metallo-hydrolase</fullName>
    </submittedName>
</protein>
<dbReference type="Gene3D" id="3.60.15.10">
    <property type="entry name" value="Ribonuclease Z/Hydroxyacylglutathione hydrolase-like"/>
    <property type="match status" value="1"/>
</dbReference>
<dbReference type="PANTHER" id="PTHR46233:SF4">
    <property type="entry name" value="METALLO-BETA-LACTAMASE DOMAIN-CONTAINING PROTEIN"/>
    <property type="match status" value="1"/>
</dbReference>
<dbReference type="AlphaFoldDB" id="A0A4R4QB00"/>
<accession>A0A4R4QB00</accession>
<evidence type="ECO:0000259" key="1">
    <source>
        <dbReference type="SMART" id="SM00849"/>
    </source>
</evidence>
<dbReference type="SMART" id="SM00849">
    <property type="entry name" value="Lactamase_B"/>
    <property type="match status" value="1"/>
</dbReference>
<evidence type="ECO:0000313" key="3">
    <source>
        <dbReference type="Proteomes" id="UP000295075"/>
    </source>
</evidence>
<gene>
    <name evidence="2" type="ORF">E1261_08445</name>
</gene>
<comment type="caution">
    <text evidence="2">The sequence shown here is derived from an EMBL/GenBank/DDBJ whole genome shotgun (WGS) entry which is preliminary data.</text>
</comment>
<dbReference type="OrthoDB" id="2971563at2"/>
<evidence type="ECO:0000313" key="2">
    <source>
        <dbReference type="EMBL" id="TDC32507.1"/>
    </source>
</evidence>
<dbReference type="EMBL" id="SMKA01000022">
    <property type="protein sequence ID" value="TDC32507.1"/>
    <property type="molecule type" value="Genomic_DNA"/>
</dbReference>
<dbReference type="GO" id="GO:0016787">
    <property type="term" value="F:hydrolase activity"/>
    <property type="evidence" value="ECO:0007669"/>
    <property type="project" value="UniProtKB-KW"/>
</dbReference>
<keyword evidence="2" id="KW-0378">Hydrolase</keyword>
<dbReference type="SUPFAM" id="SSF56281">
    <property type="entry name" value="Metallo-hydrolase/oxidoreductase"/>
    <property type="match status" value="1"/>
</dbReference>